<dbReference type="InterPro" id="IPR038607">
    <property type="entry name" value="PhoD-like_sf"/>
</dbReference>
<evidence type="ECO:0000259" key="2">
    <source>
        <dbReference type="Pfam" id="PF16655"/>
    </source>
</evidence>
<dbReference type="HOGENOM" id="CLU_525464_0_0_3"/>
<reference evidence="4" key="1">
    <citation type="journal article" date="2011" name="MBio">
        <title>Novel metabolic attributes of the genus Cyanothece, comprising a group of unicellular nitrogen-fixing Cyanobacteria.</title>
        <authorList>
            <person name="Bandyopadhyay A."/>
            <person name="Elvitigala T."/>
            <person name="Welsh E."/>
            <person name="Stockel J."/>
            <person name="Liberton M."/>
            <person name="Min H."/>
            <person name="Sherman L.A."/>
            <person name="Pakrasi H.B."/>
        </authorList>
    </citation>
    <scope>NUCLEOTIDE SEQUENCE [LARGE SCALE GENOMIC DNA]</scope>
    <source>
        <strain evidence="4">PCC 7424</strain>
    </source>
</reference>
<dbReference type="Pfam" id="PF09423">
    <property type="entry name" value="PhoD"/>
    <property type="match status" value="1"/>
</dbReference>
<dbReference type="PANTHER" id="PTHR43606:SF1">
    <property type="entry name" value="PHOD-LIKE PHOSPHATASE METALLOPHOSPHATASE DOMAIN-CONTAINING PROTEIN"/>
    <property type="match status" value="1"/>
</dbReference>
<dbReference type="InterPro" id="IPR032093">
    <property type="entry name" value="PhoD_N"/>
</dbReference>
<dbReference type="InterPro" id="IPR006311">
    <property type="entry name" value="TAT_signal"/>
</dbReference>
<proteinExistence type="predicted"/>
<dbReference type="Gene3D" id="2.60.40.380">
    <property type="entry name" value="Purple acid phosphatase-like, N-terminal"/>
    <property type="match status" value="1"/>
</dbReference>
<feature type="domain" description="PhoD-like phosphatase metallophosphatase" evidence="1">
    <location>
        <begin position="153"/>
        <end position="507"/>
    </location>
</feature>
<evidence type="ECO:0000313" key="3">
    <source>
        <dbReference type="EMBL" id="ACK70604.1"/>
    </source>
</evidence>
<dbReference type="AlphaFoldDB" id="B7KGD3"/>
<sequence length="526" mass="60069">MTKMLNRRKFLSQSGLVGAGVIATNLLSKSSLSQVKAPAIITSDRERPKIPYGVASGDISQEGIVIWSKSERPSRIIVEYAVDESFRQAKKIVGSVVSSTTDYTGKIYLSNLPKDQDIFYRVFFQDIDNSKILSEPVIGYFRTPPKKGKDIFFAWSGDTAGQGWGINLDWGGMKIYQTISQLNPDFFIHCGDYIYADNPIESEVKLKNGEIWRNLTTEETSKVAETLTEFRGRYIYNLLDENVRNFNAKIPQIVQWDDHETTNNWYPTEQLLNDDRYTVKNVDLLASRAKQAFFEYTPIRHGKNEPKRIYRSINYSPSLDIFLVDLRSYRGVNSANRQPRLSEETNYFGGQQLRWLQQQLLASKATWKVISSDMPIGLIVRDGKSAFEAMANGDGEPLGRELEMVELLRFIKQNNLKNIVWLTADVHYAAVHYYNPNKAQFQDFNPFWEFVTGPLHAGSFGTNQLDNTFGIEVKFQSFPPEQNFPPTEGYQHFGTVNIDGVTEVMTVQQRNLLGDILYTVELQPEV</sequence>
<dbReference type="EMBL" id="CP001291">
    <property type="protein sequence ID" value="ACK70604.1"/>
    <property type="molecule type" value="Genomic_DNA"/>
</dbReference>
<dbReference type="KEGG" id="cyc:PCC7424_2182"/>
<dbReference type="Gene3D" id="3.60.21.70">
    <property type="entry name" value="PhoD-like phosphatase"/>
    <property type="match status" value="1"/>
</dbReference>
<dbReference type="SUPFAM" id="SSF56300">
    <property type="entry name" value="Metallo-dependent phosphatases"/>
    <property type="match status" value="1"/>
</dbReference>
<dbReference type="InterPro" id="IPR029052">
    <property type="entry name" value="Metallo-depent_PP-like"/>
</dbReference>
<dbReference type="RefSeq" id="WP_015954210.1">
    <property type="nucleotide sequence ID" value="NC_011729.1"/>
</dbReference>
<keyword evidence="4" id="KW-1185">Reference proteome</keyword>
<dbReference type="CDD" id="cd07389">
    <property type="entry name" value="MPP_PhoD"/>
    <property type="match status" value="1"/>
</dbReference>
<accession>B7KGD3</accession>
<protein>
    <submittedName>
        <fullName evidence="3">Alkaline phosphatase</fullName>
    </submittedName>
</protein>
<evidence type="ECO:0000313" key="4">
    <source>
        <dbReference type="Proteomes" id="UP000002384"/>
    </source>
</evidence>
<name>B7KGD3_GLOC7</name>
<dbReference type="eggNOG" id="COG3540">
    <property type="taxonomic scope" value="Bacteria"/>
</dbReference>
<feature type="domain" description="Phospholipase D N-terminal" evidence="2">
    <location>
        <begin position="53"/>
        <end position="143"/>
    </location>
</feature>
<dbReference type="Pfam" id="PF16655">
    <property type="entry name" value="PhoD_N"/>
    <property type="match status" value="1"/>
</dbReference>
<gene>
    <name evidence="3" type="ordered locus">PCC7424_2182</name>
</gene>
<dbReference type="PANTHER" id="PTHR43606">
    <property type="entry name" value="PHOSPHATASE, PUTATIVE (AFU_ORTHOLOGUE AFUA_6G08710)-RELATED"/>
    <property type="match status" value="1"/>
</dbReference>
<dbReference type="OrthoDB" id="9763616at2"/>
<dbReference type="PROSITE" id="PS51318">
    <property type="entry name" value="TAT"/>
    <property type="match status" value="1"/>
</dbReference>
<dbReference type="STRING" id="65393.PCC7424_2182"/>
<dbReference type="InterPro" id="IPR052900">
    <property type="entry name" value="Phospholipid_Metab_Enz"/>
</dbReference>
<evidence type="ECO:0000259" key="1">
    <source>
        <dbReference type="Pfam" id="PF09423"/>
    </source>
</evidence>
<dbReference type="Proteomes" id="UP000002384">
    <property type="component" value="Chromosome"/>
</dbReference>
<dbReference type="InterPro" id="IPR018946">
    <property type="entry name" value="PhoD-like_MPP"/>
</dbReference>
<organism evidence="3 4">
    <name type="scientific">Gloeothece citriformis (strain PCC 7424)</name>
    <name type="common">Cyanothece sp. (strain PCC 7424)</name>
    <dbReference type="NCBI Taxonomy" id="65393"/>
    <lineage>
        <taxon>Bacteria</taxon>
        <taxon>Bacillati</taxon>
        <taxon>Cyanobacteriota</taxon>
        <taxon>Cyanophyceae</taxon>
        <taxon>Oscillatoriophycideae</taxon>
        <taxon>Chroococcales</taxon>
        <taxon>Aphanothecaceae</taxon>
        <taxon>Gloeothece</taxon>
        <taxon>Gloeothece citriformis</taxon>
    </lineage>
</organism>